<evidence type="ECO:0000313" key="2">
    <source>
        <dbReference type="EMBL" id="KAA1419370.1"/>
    </source>
</evidence>
<protein>
    <submittedName>
        <fullName evidence="2">Uncharacterized protein</fullName>
    </submittedName>
</protein>
<proteinExistence type="predicted"/>
<name>A0A5B1LHU5_9ACTN</name>
<feature type="compositionally biased region" description="Basic and acidic residues" evidence="1">
    <location>
        <begin position="32"/>
        <end position="52"/>
    </location>
</feature>
<reference evidence="2 3" key="2">
    <citation type="submission" date="2019-09" db="EMBL/GenBank/DDBJ databases">
        <authorList>
            <person name="Jin C."/>
        </authorList>
    </citation>
    <scope>NUCLEOTIDE SEQUENCE [LARGE SCALE GENOMIC DNA]</scope>
    <source>
        <strain evidence="2 3">BN130099</strain>
    </source>
</reference>
<dbReference type="RefSeq" id="WP_149728704.1">
    <property type="nucleotide sequence ID" value="NZ_VUJV01000003.1"/>
</dbReference>
<dbReference type="AlphaFoldDB" id="A0A5B1LHU5"/>
<dbReference type="EMBL" id="VUJV01000003">
    <property type="protein sequence ID" value="KAA1419370.1"/>
    <property type="molecule type" value="Genomic_DNA"/>
</dbReference>
<gene>
    <name evidence="2" type="ORF">F0U44_13105</name>
</gene>
<reference evidence="2 3" key="1">
    <citation type="submission" date="2019-09" db="EMBL/GenBank/DDBJ databases">
        <title>Nocardioides panacisoli sp. nov., isolated from the soil of a ginseng field.</title>
        <authorList>
            <person name="Cho C."/>
        </authorList>
    </citation>
    <scope>NUCLEOTIDE SEQUENCE [LARGE SCALE GENOMIC DNA]</scope>
    <source>
        <strain evidence="2 3">BN130099</strain>
    </source>
</reference>
<sequence length="62" mass="7021">MSDEKAARKETDWERRRRLAEVFGDGLPDVTSDERDPGEKSGRSESATDRWLKSQVPPHHGG</sequence>
<accession>A0A5B1LHU5</accession>
<feature type="region of interest" description="Disordered" evidence="1">
    <location>
        <begin position="21"/>
        <end position="62"/>
    </location>
</feature>
<comment type="caution">
    <text evidence="2">The sequence shown here is derived from an EMBL/GenBank/DDBJ whole genome shotgun (WGS) entry which is preliminary data.</text>
</comment>
<keyword evidence="3" id="KW-1185">Reference proteome</keyword>
<evidence type="ECO:0000256" key="1">
    <source>
        <dbReference type="SAM" id="MobiDB-lite"/>
    </source>
</evidence>
<evidence type="ECO:0000313" key="3">
    <source>
        <dbReference type="Proteomes" id="UP000325003"/>
    </source>
</evidence>
<organism evidence="2 3">
    <name type="scientific">Nocardioides humilatus</name>
    <dbReference type="NCBI Taxonomy" id="2607660"/>
    <lineage>
        <taxon>Bacteria</taxon>
        <taxon>Bacillati</taxon>
        <taxon>Actinomycetota</taxon>
        <taxon>Actinomycetes</taxon>
        <taxon>Propionibacteriales</taxon>
        <taxon>Nocardioidaceae</taxon>
        <taxon>Nocardioides</taxon>
    </lineage>
</organism>
<dbReference type="Proteomes" id="UP000325003">
    <property type="component" value="Unassembled WGS sequence"/>
</dbReference>